<dbReference type="GO" id="GO:0005524">
    <property type="term" value="F:ATP binding"/>
    <property type="evidence" value="ECO:0007669"/>
    <property type="project" value="UniProtKB-KW"/>
</dbReference>
<evidence type="ECO:0000256" key="5">
    <source>
        <dbReference type="ARBA" id="ARBA00022777"/>
    </source>
</evidence>
<keyword evidence="5 13" id="KW-0418">Kinase</keyword>
<dbReference type="InterPro" id="IPR008271">
    <property type="entry name" value="Ser/Thr_kinase_AS"/>
</dbReference>
<dbReference type="PROSITE" id="PS00108">
    <property type="entry name" value="PROTEIN_KINASE_ST"/>
    <property type="match status" value="1"/>
</dbReference>
<dbReference type="Proteomes" id="UP000465306">
    <property type="component" value="Unassembled WGS sequence"/>
</dbReference>
<proteinExistence type="predicted"/>
<dbReference type="EMBL" id="BLKU01000005">
    <property type="protein sequence ID" value="GFG66825.1"/>
    <property type="molecule type" value="Genomic_DNA"/>
</dbReference>
<evidence type="ECO:0000256" key="9">
    <source>
        <dbReference type="SAM" id="MobiDB-lite"/>
    </source>
</evidence>
<evidence type="ECO:0000256" key="3">
    <source>
        <dbReference type="ARBA" id="ARBA00022679"/>
    </source>
</evidence>
<dbReference type="AlphaFoldDB" id="A0AAX1J9J0"/>
<keyword evidence="14" id="KW-1185">Reference proteome</keyword>
<evidence type="ECO:0000256" key="6">
    <source>
        <dbReference type="ARBA" id="ARBA00022840"/>
    </source>
</evidence>
<keyword evidence="10" id="KW-0472">Membrane</keyword>
<keyword evidence="10" id="KW-1133">Transmembrane helix</keyword>
<protein>
    <recommendedName>
        <fullName evidence="1">non-specific serine/threonine protein kinase</fullName>
        <ecNumber evidence="1">2.7.11.1</ecNumber>
    </recommendedName>
</protein>
<feature type="domain" description="Protein kinase" evidence="11">
    <location>
        <begin position="12"/>
        <end position="278"/>
    </location>
</feature>
<dbReference type="KEGG" id="mku:I2456_22235"/>
<keyword evidence="10" id="KW-0812">Transmembrane</keyword>
<evidence type="ECO:0000256" key="2">
    <source>
        <dbReference type="ARBA" id="ARBA00022527"/>
    </source>
</evidence>
<reference evidence="12 14" key="1">
    <citation type="journal article" date="2019" name="Emerg. Microbes Infect.">
        <title>Comprehensive subspecies identification of 175 nontuberculous mycobacteria species based on 7547 genomic profiles.</title>
        <authorList>
            <person name="Matsumoto Y."/>
            <person name="Kinjo T."/>
            <person name="Motooka D."/>
            <person name="Nabeya D."/>
            <person name="Jung N."/>
            <person name="Uechi K."/>
            <person name="Horii T."/>
            <person name="Iida T."/>
            <person name="Fujita J."/>
            <person name="Nakamura S."/>
        </authorList>
    </citation>
    <scope>NUCLEOTIDE SEQUENCE [LARGE SCALE GENOMIC DNA]</scope>
    <source>
        <strain evidence="12 14">JCM 13573</strain>
    </source>
</reference>
<sequence length="636" mass="67584">MSLEVGQVFAGYTILRVLGAGGMGKVYLATHPRLPREDALKVLPAEFTDDAEYRARFTREADLAASLSHPHIVSIHDRGEHDGQFWISMDYVAGTDAARLLAERYQAGMPADEVAAIVTAVASALDYAHHRGLLHRDVKPANILLTDPDAHARRIYLADFGVARRIDDSAKLTATNVAVGTVAYAAPEQLRGHTIDGRADQYALACSAFELLTGTPPYTDPNPTVVIAQHVSAPPPSIAARRPELAHLDPIFTTALAKDPNDRYPTCTDFATQLTTHLDPHRRDLALGLHAKETQPAIPITTLDQPAAVTRSRRPAVVIGALAAAALLIIAGVITGVTLTQSRHRAGTASTPTAPSAPATVPHKTAPPSTSGPFTGTYRADFGPVTNLDGDQGANAVSSSGTYGVRSMCGGAGCIATASRLRGERAFASSLVFDQVGERWLAVGLTTSPCRDSAGEIWEVFSLQPHPDGTLTGEHTRTARNNCQEKRTVTFTRTGDLDITLPDPATLPPRVVSPAEALHGRYQLTRTFANGGPQPLGNSAITTNCLRTGERCMSYFHSKSGDVPLVFAAGAWTWDDSTNGQCPDGSPASLKATAQFPLPAPVQDPVPTLTGHGHWTQTGACAVSLDFDETFTRTSD</sequence>
<dbReference type="SUPFAM" id="SSF56112">
    <property type="entry name" value="Protein kinase-like (PK-like)"/>
    <property type="match status" value="1"/>
</dbReference>
<keyword evidence="3" id="KW-0808">Transferase</keyword>
<evidence type="ECO:0000313" key="15">
    <source>
        <dbReference type="Proteomes" id="UP000663583"/>
    </source>
</evidence>
<accession>A0AAX1J9J0</accession>
<dbReference type="GO" id="GO:0004674">
    <property type="term" value="F:protein serine/threonine kinase activity"/>
    <property type="evidence" value="ECO:0007669"/>
    <property type="project" value="UniProtKB-KW"/>
</dbReference>
<dbReference type="PANTHER" id="PTHR43289:SF6">
    <property type="entry name" value="SERINE_THREONINE-PROTEIN KINASE NEKL-3"/>
    <property type="match status" value="1"/>
</dbReference>
<dbReference type="Pfam" id="PF00069">
    <property type="entry name" value="Pkinase"/>
    <property type="match status" value="1"/>
</dbReference>
<evidence type="ECO:0000313" key="14">
    <source>
        <dbReference type="Proteomes" id="UP000465306"/>
    </source>
</evidence>
<evidence type="ECO:0000256" key="8">
    <source>
        <dbReference type="ARBA" id="ARBA00048679"/>
    </source>
</evidence>
<dbReference type="InterPro" id="IPR011009">
    <property type="entry name" value="Kinase-like_dom_sf"/>
</dbReference>
<dbReference type="RefSeq" id="WP_085074025.1">
    <property type="nucleotide sequence ID" value="NZ_BLKU01000005.1"/>
</dbReference>
<gene>
    <name evidence="13" type="ORF">I2456_22235</name>
    <name evidence="12" type="ORF">MKUB_43150</name>
</gene>
<name>A0AAX1J9J0_9MYCO</name>
<evidence type="ECO:0000256" key="7">
    <source>
        <dbReference type="ARBA" id="ARBA00047899"/>
    </source>
</evidence>
<evidence type="ECO:0000256" key="1">
    <source>
        <dbReference type="ARBA" id="ARBA00012513"/>
    </source>
</evidence>
<dbReference type="EC" id="2.7.11.1" evidence="1"/>
<reference evidence="12" key="2">
    <citation type="submission" date="2020-02" db="EMBL/GenBank/DDBJ databases">
        <authorList>
            <person name="Matsumoto Y."/>
            <person name="Kinjo T."/>
            <person name="Motooka D."/>
            <person name="Nabeya D."/>
            <person name="Jung N."/>
            <person name="Uechi K."/>
            <person name="Horii T."/>
            <person name="Iida T."/>
            <person name="Fujita J."/>
            <person name="Nakamura S."/>
        </authorList>
    </citation>
    <scope>NUCLEOTIDE SEQUENCE</scope>
    <source>
        <strain evidence="12">JCM 13573</strain>
    </source>
</reference>
<dbReference type="FunFam" id="3.30.200.20:FF:000035">
    <property type="entry name" value="Serine/threonine protein kinase Stk1"/>
    <property type="match status" value="1"/>
</dbReference>
<dbReference type="EMBL" id="CP065047">
    <property type="protein sequence ID" value="QPI37103.1"/>
    <property type="molecule type" value="Genomic_DNA"/>
</dbReference>
<dbReference type="Gene3D" id="1.10.510.10">
    <property type="entry name" value="Transferase(Phosphotransferase) domain 1"/>
    <property type="match status" value="1"/>
</dbReference>
<evidence type="ECO:0000256" key="4">
    <source>
        <dbReference type="ARBA" id="ARBA00022741"/>
    </source>
</evidence>
<dbReference type="CDD" id="cd14014">
    <property type="entry name" value="STKc_PknB_like"/>
    <property type="match status" value="1"/>
</dbReference>
<keyword evidence="6" id="KW-0067">ATP-binding</keyword>
<comment type="catalytic activity">
    <reaction evidence="8">
        <text>L-seryl-[protein] + ATP = O-phospho-L-seryl-[protein] + ADP + H(+)</text>
        <dbReference type="Rhea" id="RHEA:17989"/>
        <dbReference type="Rhea" id="RHEA-COMP:9863"/>
        <dbReference type="Rhea" id="RHEA-COMP:11604"/>
        <dbReference type="ChEBI" id="CHEBI:15378"/>
        <dbReference type="ChEBI" id="CHEBI:29999"/>
        <dbReference type="ChEBI" id="CHEBI:30616"/>
        <dbReference type="ChEBI" id="CHEBI:83421"/>
        <dbReference type="ChEBI" id="CHEBI:456216"/>
        <dbReference type="EC" id="2.7.11.1"/>
    </reaction>
</comment>
<dbReference type="SMART" id="SM00220">
    <property type="entry name" value="S_TKc"/>
    <property type="match status" value="1"/>
</dbReference>
<evidence type="ECO:0000259" key="11">
    <source>
        <dbReference type="PROSITE" id="PS50011"/>
    </source>
</evidence>
<evidence type="ECO:0000313" key="13">
    <source>
        <dbReference type="EMBL" id="QPI37103.1"/>
    </source>
</evidence>
<keyword evidence="2 13" id="KW-0723">Serine/threonine-protein kinase</keyword>
<feature type="compositionally biased region" description="Low complexity" evidence="9">
    <location>
        <begin position="348"/>
        <end position="362"/>
    </location>
</feature>
<evidence type="ECO:0000256" key="10">
    <source>
        <dbReference type="SAM" id="Phobius"/>
    </source>
</evidence>
<organism evidence="13 15">
    <name type="scientific">Mycobacterium kubicae</name>
    <dbReference type="NCBI Taxonomy" id="120959"/>
    <lineage>
        <taxon>Bacteria</taxon>
        <taxon>Bacillati</taxon>
        <taxon>Actinomycetota</taxon>
        <taxon>Actinomycetes</taxon>
        <taxon>Mycobacteriales</taxon>
        <taxon>Mycobacteriaceae</taxon>
        <taxon>Mycobacterium</taxon>
        <taxon>Mycobacterium simiae complex</taxon>
    </lineage>
</organism>
<dbReference type="InterPro" id="IPR000719">
    <property type="entry name" value="Prot_kinase_dom"/>
</dbReference>
<dbReference type="PANTHER" id="PTHR43289">
    <property type="entry name" value="MITOGEN-ACTIVATED PROTEIN KINASE KINASE KINASE 20-RELATED"/>
    <property type="match status" value="1"/>
</dbReference>
<reference evidence="13" key="3">
    <citation type="submission" date="2020-11" db="EMBL/GenBank/DDBJ databases">
        <title>Intraspecies plasmid and genomic variation of Mycobacterium kubicae revealed by the complete genome sequences of two clinical isolates.</title>
        <authorList>
            <person name="Hendrix J.R."/>
            <person name="Epperson L.E."/>
            <person name="Honda J.R."/>
            <person name="Strong M."/>
        </authorList>
    </citation>
    <scope>NUCLEOTIDE SEQUENCE</scope>
    <source>
        <strain evidence="13">JCM 13573</strain>
    </source>
</reference>
<feature type="region of interest" description="Disordered" evidence="9">
    <location>
        <begin position="345"/>
        <end position="377"/>
    </location>
</feature>
<feature type="transmembrane region" description="Helical" evidence="10">
    <location>
        <begin position="316"/>
        <end position="339"/>
    </location>
</feature>
<dbReference type="Proteomes" id="UP000663583">
    <property type="component" value="Chromosome"/>
</dbReference>
<dbReference type="PROSITE" id="PS50011">
    <property type="entry name" value="PROTEIN_KINASE_DOM"/>
    <property type="match status" value="1"/>
</dbReference>
<keyword evidence="4" id="KW-0547">Nucleotide-binding</keyword>
<dbReference type="Gene3D" id="3.30.200.20">
    <property type="entry name" value="Phosphorylase Kinase, domain 1"/>
    <property type="match status" value="1"/>
</dbReference>
<dbReference type="GO" id="GO:0080090">
    <property type="term" value="P:regulation of primary metabolic process"/>
    <property type="evidence" value="ECO:0007669"/>
    <property type="project" value="UniProtKB-ARBA"/>
</dbReference>
<comment type="catalytic activity">
    <reaction evidence="7">
        <text>L-threonyl-[protein] + ATP = O-phospho-L-threonyl-[protein] + ADP + H(+)</text>
        <dbReference type="Rhea" id="RHEA:46608"/>
        <dbReference type="Rhea" id="RHEA-COMP:11060"/>
        <dbReference type="Rhea" id="RHEA-COMP:11605"/>
        <dbReference type="ChEBI" id="CHEBI:15378"/>
        <dbReference type="ChEBI" id="CHEBI:30013"/>
        <dbReference type="ChEBI" id="CHEBI:30616"/>
        <dbReference type="ChEBI" id="CHEBI:61977"/>
        <dbReference type="ChEBI" id="CHEBI:456216"/>
        <dbReference type="EC" id="2.7.11.1"/>
    </reaction>
</comment>
<evidence type="ECO:0000313" key="12">
    <source>
        <dbReference type="EMBL" id="GFG66825.1"/>
    </source>
</evidence>